<keyword evidence="1" id="KW-0732">Signal</keyword>
<dbReference type="Proteomes" id="UP001164286">
    <property type="component" value="Unassembled WGS sequence"/>
</dbReference>
<proteinExistence type="predicted"/>
<gene>
    <name evidence="2" type="ORF">MKK02DRAFT_30566</name>
</gene>
<name>A0AA38H1F6_9TREE</name>
<protein>
    <submittedName>
        <fullName evidence="2">Uncharacterized protein</fullName>
    </submittedName>
</protein>
<comment type="caution">
    <text evidence="2">The sequence shown here is derived from an EMBL/GenBank/DDBJ whole genome shotgun (WGS) entry which is preliminary data.</text>
</comment>
<accession>A0AA38H1F6</accession>
<evidence type="ECO:0000256" key="1">
    <source>
        <dbReference type="SAM" id="SignalP"/>
    </source>
</evidence>
<reference evidence="2" key="1">
    <citation type="journal article" date="2022" name="G3 (Bethesda)">
        <title>High quality genome of the basidiomycete yeast Dioszegia hungarica PDD-24b-2 isolated from cloud water.</title>
        <authorList>
            <person name="Jarrige D."/>
            <person name="Haridas S."/>
            <person name="Bleykasten-Grosshans C."/>
            <person name="Joly M."/>
            <person name="Nadalig T."/>
            <person name="Sancelme M."/>
            <person name="Vuilleumier S."/>
            <person name="Grigoriev I.V."/>
            <person name="Amato P."/>
            <person name="Bringel F."/>
        </authorList>
    </citation>
    <scope>NUCLEOTIDE SEQUENCE</scope>
    <source>
        <strain evidence="2">PDD-24b-2</strain>
    </source>
</reference>
<evidence type="ECO:0000313" key="2">
    <source>
        <dbReference type="EMBL" id="KAI9632837.1"/>
    </source>
</evidence>
<evidence type="ECO:0000313" key="3">
    <source>
        <dbReference type="Proteomes" id="UP001164286"/>
    </source>
</evidence>
<sequence length="180" mass="19529">MRLSPLLISFAIAASRSLATVIVHIQASDSSLSVADVEGPRKTLSFQYVGEEKYLLVGTDQDTFGLNDPSRLNAGDGSFRHTSDGIYVKCYIEGFPSGDLSSDADFVVTDGDKNAFSTAWALASLSDSSAHVCKEKGGMKLLCGPHIIDKIGSEDWLTEGYAQLPRHEHQMTANMYECED</sequence>
<dbReference type="EMBL" id="JAKWFO010000014">
    <property type="protein sequence ID" value="KAI9632837.1"/>
    <property type="molecule type" value="Genomic_DNA"/>
</dbReference>
<organism evidence="2 3">
    <name type="scientific">Dioszegia hungarica</name>
    <dbReference type="NCBI Taxonomy" id="4972"/>
    <lineage>
        <taxon>Eukaryota</taxon>
        <taxon>Fungi</taxon>
        <taxon>Dikarya</taxon>
        <taxon>Basidiomycota</taxon>
        <taxon>Agaricomycotina</taxon>
        <taxon>Tremellomycetes</taxon>
        <taxon>Tremellales</taxon>
        <taxon>Bulleribasidiaceae</taxon>
        <taxon>Dioszegia</taxon>
    </lineage>
</organism>
<dbReference type="RefSeq" id="XP_052942614.1">
    <property type="nucleotide sequence ID" value="XM_053088079.1"/>
</dbReference>
<dbReference type="GeneID" id="77727284"/>
<feature type="signal peptide" evidence="1">
    <location>
        <begin position="1"/>
        <end position="19"/>
    </location>
</feature>
<dbReference type="AlphaFoldDB" id="A0AA38H1F6"/>
<feature type="chain" id="PRO_5041207662" evidence="1">
    <location>
        <begin position="20"/>
        <end position="180"/>
    </location>
</feature>
<keyword evidence="3" id="KW-1185">Reference proteome</keyword>